<proteinExistence type="predicted"/>
<organism evidence="2 3">
    <name type="scientific">Brevundimonas goettingensis</name>
    <dbReference type="NCBI Taxonomy" id="2774190"/>
    <lineage>
        <taxon>Bacteria</taxon>
        <taxon>Pseudomonadati</taxon>
        <taxon>Pseudomonadota</taxon>
        <taxon>Alphaproteobacteria</taxon>
        <taxon>Caulobacterales</taxon>
        <taxon>Caulobacteraceae</taxon>
        <taxon>Brevundimonas</taxon>
    </lineage>
</organism>
<evidence type="ECO:0000256" key="1">
    <source>
        <dbReference type="SAM" id="MobiDB-lite"/>
    </source>
</evidence>
<dbReference type="EMBL" id="CP062222">
    <property type="protein sequence ID" value="QTC92972.1"/>
    <property type="molecule type" value="Genomic_DNA"/>
</dbReference>
<accession>A0A975C4Z1</accession>
<keyword evidence="3" id="KW-1185">Reference proteome</keyword>
<gene>
    <name evidence="2" type="ORF">IFJ75_09065</name>
</gene>
<name>A0A975C4Z1_9CAUL</name>
<evidence type="ECO:0000313" key="3">
    <source>
        <dbReference type="Proteomes" id="UP000663918"/>
    </source>
</evidence>
<sequence length="53" mass="5869">MTDPTPQTRNAEIEREAQELEKDVEALERPDRVIPLKDRDEGDGVGPVTGVVP</sequence>
<feature type="region of interest" description="Disordered" evidence="1">
    <location>
        <begin position="1"/>
        <end position="53"/>
    </location>
</feature>
<feature type="compositionally biased region" description="Basic and acidic residues" evidence="1">
    <location>
        <begin position="11"/>
        <end position="42"/>
    </location>
</feature>
<feature type="compositionally biased region" description="Polar residues" evidence="1">
    <location>
        <begin position="1"/>
        <end position="10"/>
    </location>
</feature>
<dbReference type="RefSeq" id="WP_207932249.1">
    <property type="nucleotide sequence ID" value="NZ_CP062222.1"/>
</dbReference>
<protein>
    <submittedName>
        <fullName evidence="2">Uncharacterized protein</fullName>
    </submittedName>
</protein>
<dbReference type="Proteomes" id="UP000663918">
    <property type="component" value="Chromosome"/>
</dbReference>
<dbReference type="AlphaFoldDB" id="A0A975C4Z1"/>
<dbReference type="KEGG" id="bgoe:IFJ75_09065"/>
<reference evidence="2" key="1">
    <citation type="submission" date="2020-09" db="EMBL/GenBank/DDBJ databases">
        <title>Brevundimonas sp. LVF2 isolated from a puddle in Goettingen, Germany.</title>
        <authorList>
            <person name="Friedrich I."/>
            <person name="Klassen A."/>
            <person name="Hannes N."/>
            <person name="Schneider D."/>
            <person name="Hertel R."/>
            <person name="Daniel R."/>
        </authorList>
    </citation>
    <scope>NUCLEOTIDE SEQUENCE</scope>
    <source>
        <strain evidence="2">LVF2</strain>
    </source>
</reference>
<evidence type="ECO:0000313" key="2">
    <source>
        <dbReference type="EMBL" id="QTC92972.1"/>
    </source>
</evidence>